<dbReference type="RefSeq" id="WP_044645283.1">
    <property type="nucleotide sequence ID" value="NZ_JTHP01000007.1"/>
</dbReference>
<protein>
    <submittedName>
        <fullName evidence="5">Sugar ABC transporter substrate-binding protein</fullName>
    </submittedName>
</protein>
<dbReference type="AlphaFoldDB" id="A0A0D7X6D0"/>
<dbReference type="Gene3D" id="3.40.50.2300">
    <property type="match status" value="2"/>
</dbReference>
<dbReference type="SUPFAM" id="SSF53822">
    <property type="entry name" value="Periplasmic binding protein-like I"/>
    <property type="match status" value="1"/>
</dbReference>
<dbReference type="InterPro" id="IPR050555">
    <property type="entry name" value="Bact_Solute-Bind_Prot2"/>
</dbReference>
<organism evidence="5 6">
    <name type="scientific">Paenibacillus terrae</name>
    <dbReference type="NCBI Taxonomy" id="159743"/>
    <lineage>
        <taxon>Bacteria</taxon>
        <taxon>Bacillati</taxon>
        <taxon>Bacillota</taxon>
        <taxon>Bacilli</taxon>
        <taxon>Bacillales</taxon>
        <taxon>Paenibacillaceae</taxon>
        <taxon>Paenibacillus</taxon>
    </lineage>
</organism>
<dbReference type="NCBIfam" id="NF040907">
    <property type="entry name" value="ChvE"/>
    <property type="match status" value="1"/>
</dbReference>
<dbReference type="PROSITE" id="PS51257">
    <property type="entry name" value="PROKAR_LIPOPROTEIN"/>
    <property type="match status" value="1"/>
</dbReference>
<evidence type="ECO:0000259" key="4">
    <source>
        <dbReference type="Pfam" id="PF13407"/>
    </source>
</evidence>
<evidence type="ECO:0000256" key="1">
    <source>
        <dbReference type="ARBA" id="ARBA00004196"/>
    </source>
</evidence>
<evidence type="ECO:0000256" key="2">
    <source>
        <dbReference type="ARBA" id="ARBA00022729"/>
    </source>
</evidence>
<dbReference type="InterPro" id="IPR028082">
    <property type="entry name" value="Peripla_BP_I"/>
</dbReference>
<feature type="domain" description="Periplasmic binding protein" evidence="4">
    <location>
        <begin position="35"/>
        <end position="312"/>
    </location>
</feature>
<dbReference type="Proteomes" id="UP000032534">
    <property type="component" value="Unassembled WGS sequence"/>
</dbReference>
<dbReference type="PANTHER" id="PTHR30036">
    <property type="entry name" value="D-XYLOSE-BINDING PERIPLASMIC PROTEIN"/>
    <property type="match status" value="1"/>
</dbReference>
<dbReference type="GO" id="GO:0030246">
    <property type="term" value="F:carbohydrate binding"/>
    <property type="evidence" value="ECO:0007669"/>
    <property type="project" value="TreeGrafter"/>
</dbReference>
<comment type="subcellular location">
    <subcellularLocation>
        <location evidence="1">Cell envelope</location>
    </subcellularLocation>
</comment>
<dbReference type="OrthoDB" id="9769193at2"/>
<reference evidence="5 6" key="1">
    <citation type="submission" date="2014-11" db="EMBL/GenBank/DDBJ databases">
        <title>Draft Genome Sequences of Paenibacillus polymyxa NRRL B-30509 and Paenibacillus terrae NRRL B-30644, Strains from a Poultry Environment that Produce Tridecaptin A and Paenicidins.</title>
        <authorList>
            <person name="van Belkum M.J."/>
            <person name="Lohans C.T."/>
            <person name="Vederas J.C."/>
        </authorList>
    </citation>
    <scope>NUCLEOTIDE SEQUENCE [LARGE SCALE GENOMIC DNA]</scope>
    <source>
        <strain evidence="5 6">NRRL B-30644</strain>
    </source>
</reference>
<dbReference type="PATRIC" id="fig|159743.3.peg.1328"/>
<evidence type="ECO:0000313" key="6">
    <source>
        <dbReference type="Proteomes" id="UP000032534"/>
    </source>
</evidence>
<dbReference type="CDD" id="cd19994">
    <property type="entry name" value="PBP1_ChvE"/>
    <property type="match status" value="1"/>
</dbReference>
<evidence type="ECO:0000313" key="5">
    <source>
        <dbReference type="EMBL" id="KJD46593.1"/>
    </source>
</evidence>
<keyword evidence="2 3" id="KW-0732">Signal</keyword>
<dbReference type="InterPro" id="IPR049784">
    <property type="entry name" value="ChvE-like"/>
</dbReference>
<feature type="chain" id="PRO_5038419258" evidence="3">
    <location>
        <begin position="24"/>
        <end position="361"/>
    </location>
</feature>
<accession>A0A0D7X6D0</accession>
<gene>
    <name evidence="5" type="ORF">QD47_06135</name>
</gene>
<evidence type="ECO:0000256" key="3">
    <source>
        <dbReference type="SAM" id="SignalP"/>
    </source>
</evidence>
<dbReference type="GO" id="GO:0030288">
    <property type="term" value="C:outer membrane-bounded periplasmic space"/>
    <property type="evidence" value="ECO:0007669"/>
    <property type="project" value="TreeGrafter"/>
</dbReference>
<feature type="signal peptide" evidence="3">
    <location>
        <begin position="1"/>
        <end position="23"/>
    </location>
</feature>
<sequence length="361" mass="39524">MKKGAVVVWLLVLALMLSACNLAESGTGSKEKGYVGISMPTKSSERWVGDGENMVRLFQEQGYKTDLQYAEDVVENQIAQIENMITKGVNVMVVASVDGNTLTDVIQKAHDRGIQVISYDRLIRNTPYLTYYATFDNFQVGVLQASYIEKKLGLKEGKGPFNVELFGGSPDDNNAYFFFNGAMSVLKPYIDSGKLVVRSKQMTMAQIATLRWDGALAQSRMDNLLSAYYSGENLDAVLSPYDGISIGIISSLKGVGYGSANKPLPIITGQDAELASIKSIVAGEQTQTVFKDTRKLAEQTVMMANSILQGKQAEVNDAKSYNNGIKVVPAYLLDPISVDRTNVEKDIVGSHYYTKEQIGLK</sequence>
<dbReference type="EMBL" id="JTHP01000007">
    <property type="protein sequence ID" value="KJD46593.1"/>
    <property type="molecule type" value="Genomic_DNA"/>
</dbReference>
<comment type="caution">
    <text evidence="5">The sequence shown here is derived from an EMBL/GenBank/DDBJ whole genome shotgun (WGS) entry which is preliminary data.</text>
</comment>
<proteinExistence type="predicted"/>
<keyword evidence="6" id="KW-1185">Reference proteome</keyword>
<dbReference type="InterPro" id="IPR025997">
    <property type="entry name" value="SBP_2_dom"/>
</dbReference>
<name>A0A0D7X6D0_9BACL</name>
<dbReference type="PANTHER" id="PTHR30036:SF1">
    <property type="entry name" value="D-XYLOSE-BINDING PERIPLASMIC PROTEIN"/>
    <property type="match status" value="1"/>
</dbReference>
<dbReference type="Pfam" id="PF13407">
    <property type="entry name" value="Peripla_BP_4"/>
    <property type="match status" value="1"/>
</dbReference>